<dbReference type="NCBIfam" id="TIGR00711">
    <property type="entry name" value="efflux_EmrB"/>
    <property type="match status" value="1"/>
</dbReference>
<evidence type="ECO:0000256" key="5">
    <source>
        <dbReference type="ARBA" id="ARBA00022989"/>
    </source>
</evidence>
<evidence type="ECO:0000256" key="6">
    <source>
        <dbReference type="ARBA" id="ARBA00023136"/>
    </source>
</evidence>
<dbReference type="Pfam" id="PF07690">
    <property type="entry name" value="MFS_1"/>
    <property type="match status" value="1"/>
</dbReference>
<keyword evidence="11" id="KW-1185">Reference proteome</keyword>
<evidence type="ECO:0000259" key="9">
    <source>
        <dbReference type="PROSITE" id="PS50850"/>
    </source>
</evidence>
<keyword evidence="4 8" id="KW-0812">Transmembrane</keyword>
<comment type="caution">
    <text evidence="10">The sequence shown here is derived from an EMBL/GenBank/DDBJ whole genome shotgun (WGS) entry which is preliminary data.</text>
</comment>
<protein>
    <submittedName>
        <fullName evidence="10">MDR family MFS transporter</fullName>
    </submittedName>
</protein>
<feature type="transmembrane region" description="Helical" evidence="8">
    <location>
        <begin position="398"/>
        <end position="415"/>
    </location>
</feature>
<gene>
    <name evidence="10" type="ORF">ACFQ2I_06350</name>
</gene>
<dbReference type="CDD" id="cd17502">
    <property type="entry name" value="MFS_Azr1_MDR_like"/>
    <property type="match status" value="1"/>
</dbReference>
<feature type="transmembrane region" description="Helical" evidence="8">
    <location>
        <begin position="163"/>
        <end position="186"/>
    </location>
</feature>
<accession>A0ABW3HNE0</accession>
<keyword evidence="6 8" id="KW-0472">Membrane</keyword>
<dbReference type="InterPro" id="IPR004638">
    <property type="entry name" value="EmrB-like"/>
</dbReference>
<feature type="transmembrane region" description="Helical" evidence="8">
    <location>
        <begin position="304"/>
        <end position="322"/>
    </location>
</feature>
<feature type="transmembrane region" description="Helical" evidence="8">
    <location>
        <begin position="358"/>
        <end position="378"/>
    </location>
</feature>
<evidence type="ECO:0000313" key="10">
    <source>
        <dbReference type="EMBL" id="MFD0959011.1"/>
    </source>
</evidence>
<organism evidence="10 11">
    <name type="scientific">Paenibacillus chungangensis</name>
    <dbReference type="NCBI Taxonomy" id="696535"/>
    <lineage>
        <taxon>Bacteria</taxon>
        <taxon>Bacillati</taxon>
        <taxon>Bacillota</taxon>
        <taxon>Bacilli</taxon>
        <taxon>Bacillales</taxon>
        <taxon>Paenibacillaceae</taxon>
        <taxon>Paenibacillus</taxon>
    </lineage>
</organism>
<dbReference type="EMBL" id="JBHTJZ010000005">
    <property type="protein sequence ID" value="MFD0959011.1"/>
    <property type="molecule type" value="Genomic_DNA"/>
</dbReference>
<evidence type="ECO:0000256" key="2">
    <source>
        <dbReference type="ARBA" id="ARBA00022448"/>
    </source>
</evidence>
<evidence type="ECO:0000313" key="11">
    <source>
        <dbReference type="Proteomes" id="UP001596989"/>
    </source>
</evidence>
<feature type="transmembrane region" description="Helical" evidence="8">
    <location>
        <begin position="77"/>
        <end position="96"/>
    </location>
</feature>
<dbReference type="PRINTS" id="PR01036">
    <property type="entry name" value="TCRTETB"/>
</dbReference>
<evidence type="ECO:0000256" key="1">
    <source>
        <dbReference type="ARBA" id="ARBA00004651"/>
    </source>
</evidence>
<feature type="domain" description="Major facilitator superfamily (MFS) profile" evidence="9">
    <location>
        <begin position="12"/>
        <end position="518"/>
    </location>
</feature>
<feature type="compositionally biased region" description="Basic and acidic residues" evidence="7">
    <location>
        <begin position="532"/>
        <end position="548"/>
    </location>
</feature>
<feature type="transmembrane region" description="Helical" evidence="8">
    <location>
        <begin position="46"/>
        <end position="65"/>
    </location>
</feature>
<sequence>MEQLSNKRKVTIMLAIMSAMFFAAINQTIVGTAMPRIIAELGGMQYYSWVITIYLLTSTIATVMVGKLSDMYGRKPFMLIGIVIFIIGGLLTGFSMDIAQLIIYRGVQGIGAGIIMASVFTAVGDLFSPRERGKWTGILMAVFGFSSMIGPALGGWIVEHMPWSWLFWIFLPIGIIAFAMILFLFPKVDQKSDERIDYAGSIFLSLTIIALLTGFSLVGSGDGFTWTSPEIIALFAATVVFLIVFIMVERKASSPVLPLSLFRNDIVVISNIISFIINAGMIGALIYIPFFIQGVEGVSPSQSGYVTMPMSFAMVVVSALVGRIITKTGKYKRYGIIGLPIMIGGMLVMANMSEVWHAVTAMTVFGIGLGLSMPIFTLTVQNAVSPRELGVATSSSQLFRSVGGTIGIAVLGSIMQSRMMKEMNEQAAAAGGGGALEGMDPKVAEALAPLQSPEILLNQPELEKLLHGLPEAVQPIANGIVEMVRTAMANSLSTVFLVGAGLVVVAFVLVFFLREIPLRTSNHMPGEEVEEAAERESDKLPSHMEGAH</sequence>
<dbReference type="PROSITE" id="PS50850">
    <property type="entry name" value="MFS"/>
    <property type="match status" value="1"/>
</dbReference>
<dbReference type="Gene3D" id="1.20.1720.10">
    <property type="entry name" value="Multidrug resistance protein D"/>
    <property type="match status" value="1"/>
</dbReference>
<dbReference type="PANTHER" id="PTHR23501">
    <property type="entry name" value="MAJOR FACILITATOR SUPERFAMILY"/>
    <property type="match status" value="1"/>
</dbReference>
<name>A0ABW3HNE0_9BACL</name>
<keyword evidence="2" id="KW-0813">Transport</keyword>
<keyword evidence="5 8" id="KW-1133">Transmembrane helix</keyword>
<feature type="transmembrane region" description="Helical" evidence="8">
    <location>
        <begin position="102"/>
        <end position="123"/>
    </location>
</feature>
<comment type="subcellular location">
    <subcellularLocation>
        <location evidence="1">Cell membrane</location>
        <topology evidence="1">Multi-pass membrane protein</topology>
    </subcellularLocation>
</comment>
<feature type="transmembrane region" description="Helical" evidence="8">
    <location>
        <begin position="231"/>
        <end position="248"/>
    </location>
</feature>
<feature type="transmembrane region" description="Helical" evidence="8">
    <location>
        <begin position="268"/>
        <end position="292"/>
    </location>
</feature>
<feature type="transmembrane region" description="Helical" evidence="8">
    <location>
        <begin position="135"/>
        <end position="157"/>
    </location>
</feature>
<dbReference type="RefSeq" id="WP_377562847.1">
    <property type="nucleotide sequence ID" value="NZ_JBHTJZ010000005.1"/>
</dbReference>
<dbReference type="Gene3D" id="1.20.1250.20">
    <property type="entry name" value="MFS general substrate transporter like domains"/>
    <property type="match status" value="1"/>
</dbReference>
<dbReference type="InterPro" id="IPR011701">
    <property type="entry name" value="MFS"/>
</dbReference>
<dbReference type="Proteomes" id="UP001596989">
    <property type="component" value="Unassembled WGS sequence"/>
</dbReference>
<evidence type="ECO:0000256" key="8">
    <source>
        <dbReference type="SAM" id="Phobius"/>
    </source>
</evidence>
<feature type="region of interest" description="Disordered" evidence="7">
    <location>
        <begin position="525"/>
        <end position="548"/>
    </location>
</feature>
<dbReference type="InterPro" id="IPR020846">
    <property type="entry name" value="MFS_dom"/>
</dbReference>
<reference evidence="11" key="1">
    <citation type="journal article" date="2019" name="Int. J. Syst. Evol. Microbiol.">
        <title>The Global Catalogue of Microorganisms (GCM) 10K type strain sequencing project: providing services to taxonomists for standard genome sequencing and annotation.</title>
        <authorList>
            <consortium name="The Broad Institute Genomics Platform"/>
            <consortium name="The Broad Institute Genome Sequencing Center for Infectious Disease"/>
            <person name="Wu L."/>
            <person name="Ma J."/>
        </authorList>
    </citation>
    <scope>NUCLEOTIDE SEQUENCE [LARGE SCALE GENOMIC DNA]</scope>
    <source>
        <strain evidence="11">CCUG 59129</strain>
    </source>
</reference>
<proteinExistence type="predicted"/>
<dbReference type="PANTHER" id="PTHR23501:SF197">
    <property type="entry name" value="COMD"/>
    <property type="match status" value="1"/>
</dbReference>
<evidence type="ECO:0000256" key="3">
    <source>
        <dbReference type="ARBA" id="ARBA00022475"/>
    </source>
</evidence>
<dbReference type="InterPro" id="IPR005829">
    <property type="entry name" value="Sugar_transporter_CS"/>
</dbReference>
<keyword evidence="3" id="KW-1003">Cell membrane</keyword>
<feature type="transmembrane region" description="Helical" evidence="8">
    <location>
        <begin position="198"/>
        <end position="219"/>
    </location>
</feature>
<dbReference type="SUPFAM" id="SSF103473">
    <property type="entry name" value="MFS general substrate transporter"/>
    <property type="match status" value="1"/>
</dbReference>
<feature type="transmembrane region" description="Helical" evidence="8">
    <location>
        <begin position="492"/>
        <end position="513"/>
    </location>
</feature>
<dbReference type="InterPro" id="IPR036259">
    <property type="entry name" value="MFS_trans_sf"/>
</dbReference>
<feature type="transmembrane region" description="Helical" evidence="8">
    <location>
        <begin position="12"/>
        <end position="34"/>
    </location>
</feature>
<evidence type="ECO:0000256" key="4">
    <source>
        <dbReference type="ARBA" id="ARBA00022692"/>
    </source>
</evidence>
<dbReference type="PROSITE" id="PS00216">
    <property type="entry name" value="SUGAR_TRANSPORT_1"/>
    <property type="match status" value="1"/>
</dbReference>
<evidence type="ECO:0000256" key="7">
    <source>
        <dbReference type="SAM" id="MobiDB-lite"/>
    </source>
</evidence>